<name>A0A5M3PNI0_9GAMM</name>
<dbReference type="SUPFAM" id="SSF53098">
    <property type="entry name" value="Ribonuclease H-like"/>
    <property type="match status" value="1"/>
</dbReference>
<sequence>MGSRLGCGAGKLSEKQLISYTDSMTTIQPAFIDFEASSLDLIASYPIEVGICMPDGTLHSWLICPHVLWQDWSESAEQIHGITRQTLEADGIAVGEVARALNELLPAQVFCDAWTFDSFWLHRLFRAARITPAFQLESISALLDTQQVRQWSAIRQQVITELGLPVHRAANDALILHKTWERIARDHEAMVPLTGQSRQA</sequence>
<evidence type="ECO:0000313" key="1">
    <source>
        <dbReference type="EMBL" id="GBO84494.1"/>
    </source>
</evidence>
<proteinExistence type="predicted"/>
<dbReference type="EMBL" id="BGZH01000001">
    <property type="protein sequence ID" value="GBO84494.1"/>
    <property type="molecule type" value="Genomic_DNA"/>
</dbReference>
<dbReference type="AlphaFoldDB" id="A0A5M3PNI0"/>
<dbReference type="Gene3D" id="3.30.420.10">
    <property type="entry name" value="Ribonuclease H-like superfamily/Ribonuclease H"/>
    <property type="match status" value="1"/>
</dbReference>
<dbReference type="InterPro" id="IPR012337">
    <property type="entry name" value="RNaseH-like_sf"/>
</dbReference>
<dbReference type="Proteomes" id="UP000340077">
    <property type="component" value="Unassembled WGS sequence"/>
</dbReference>
<dbReference type="GO" id="GO:0003676">
    <property type="term" value="F:nucleic acid binding"/>
    <property type="evidence" value="ECO:0007669"/>
    <property type="project" value="InterPro"/>
</dbReference>
<reference evidence="1 2" key="1">
    <citation type="journal article" date="2019" name="J. Gen. Appl. Microbiol.">
        <title>Aerobic degradation of cis-dichloroethene by the marine bacterium Marinobacter salsuginis strain 5N-3.</title>
        <authorList>
            <person name="Inoue Y."/>
            <person name="Fukunaga Y."/>
            <person name="Katsumata H."/>
            <person name="Ohji S."/>
            <person name="Hosoyama A."/>
            <person name="Mori K."/>
            <person name="Ando K."/>
        </authorList>
    </citation>
    <scope>NUCLEOTIDE SEQUENCE [LARGE SCALE GENOMIC DNA]</scope>
    <source>
        <strain evidence="1 2">5N-3</strain>
    </source>
</reference>
<protein>
    <recommendedName>
        <fullName evidence="3">Exonuclease domain-containing protein</fullName>
    </recommendedName>
</protein>
<comment type="caution">
    <text evidence="1">The sequence shown here is derived from an EMBL/GenBank/DDBJ whole genome shotgun (WGS) entry which is preliminary data.</text>
</comment>
<keyword evidence="2" id="KW-1185">Reference proteome</keyword>
<accession>A0A5M3PNI0</accession>
<evidence type="ECO:0000313" key="2">
    <source>
        <dbReference type="Proteomes" id="UP000340077"/>
    </source>
</evidence>
<organism evidence="1 2">
    <name type="scientific">Marinobacter salsuginis</name>
    <dbReference type="NCBI Taxonomy" id="418719"/>
    <lineage>
        <taxon>Bacteria</taxon>
        <taxon>Pseudomonadati</taxon>
        <taxon>Pseudomonadota</taxon>
        <taxon>Gammaproteobacteria</taxon>
        <taxon>Pseudomonadales</taxon>
        <taxon>Marinobacteraceae</taxon>
        <taxon>Marinobacter</taxon>
    </lineage>
</organism>
<gene>
    <name evidence="1" type="ORF">MS5N3_19450</name>
</gene>
<dbReference type="InterPro" id="IPR036397">
    <property type="entry name" value="RNaseH_sf"/>
</dbReference>
<evidence type="ECO:0008006" key="3">
    <source>
        <dbReference type="Google" id="ProtNLM"/>
    </source>
</evidence>